<evidence type="ECO:0000256" key="1">
    <source>
        <dbReference type="SAM" id="MobiDB-lite"/>
    </source>
</evidence>
<dbReference type="InterPro" id="IPR006076">
    <property type="entry name" value="FAD-dep_OxRdtase"/>
</dbReference>
<dbReference type="Gene3D" id="3.50.50.60">
    <property type="entry name" value="FAD/NAD(P)-binding domain"/>
    <property type="match status" value="2"/>
</dbReference>
<dbReference type="Proteomes" id="UP001195422">
    <property type="component" value="Unassembled WGS sequence"/>
</dbReference>
<feature type="region of interest" description="Disordered" evidence="1">
    <location>
        <begin position="358"/>
        <end position="405"/>
    </location>
</feature>
<evidence type="ECO:0000313" key="4">
    <source>
        <dbReference type="Proteomes" id="UP001195422"/>
    </source>
</evidence>
<dbReference type="Gene3D" id="3.30.9.100">
    <property type="match status" value="1"/>
</dbReference>
<accession>A0ABS4XRX1</accession>
<gene>
    <name evidence="3" type="ORF">JOF39_002339</name>
</gene>
<reference evidence="3 4" key="1">
    <citation type="submission" date="2021-03" db="EMBL/GenBank/DDBJ databases">
        <title>Sequencing the genomes of 1000 actinobacteria strains.</title>
        <authorList>
            <person name="Klenk H.-P."/>
        </authorList>
    </citation>
    <scope>NUCLEOTIDE SEQUENCE [LARGE SCALE GENOMIC DNA]</scope>
    <source>
        <strain evidence="3 4">DSM 20168</strain>
    </source>
</reference>
<feature type="domain" description="FAD dependent oxidoreductase" evidence="2">
    <location>
        <begin position="9"/>
        <end position="110"/>
    </location>
</feature>
<dbReference type="SUPFAM" id="SSF51905">
    <property type="entry name" value="FAD/NAD(P)-binding domain"/>
    <property type="match status" value="1"/>
</dbReference>
<protein>
    <submittedName>
        <fullName evidence="3">Flavin-dependent dehydrogenase</fullName>
    </submittedName>
</protein>
<dbReference type="EMBL" id="JAGIOJ010000001">
    <property type="protein sequence ID" value="MBP2399258.1"/>
    <property type="molecule type" value="Genomic_DNA"/>
</dbReference>
<dbReference type="InterPro" id="IPR036188">
    <property type="entry name" value="FAD/NAD-bd_sf"/>
</dbReference>
<evidence type="ECO:0000313" key="3">
    <source>
        <dbReference type="EMBL" id="MBP2399258.1"/>
    </source>
</evidence>
<dbReference type="Pfam" id="PF01266">
    <property type="entry name" value="DAO"/>
    <property type="match status" value="1"/>
</dbReference>
<sequence>MKTTNPREITVVGAGLTGLTAAVLLARSGHKVTVLDRDPQGAPPGNEQAWEHWARPGVSQFRQPHLMLPRWHQQMLSEFPELAAGLPAAGARRVNMLHLQSAAAVGGWQDGDEAFDTLTARRPVLEAALCALLVRGQRRLRIRRGVAVRDLLVERSGTVPRVLGVRTTAGELRSDLVVDAAGRHTRLPRWAAQAGADSAMDSEDSGFIYYGRHFRGRDGRAPQGANPVLSHFPSLSVLTLPCDAGTYCLVLVAGSRDRALRGLRHEPQWLAAVAANPVASRWAAQGDPITPVMPIAGIQDVRRSYVRDGEPTVLGLLPVGDSSAATNPSLGRGAAIGAIQASVLRNVLADGPGMRGSSRWLMSGPAHRPSPRGSRARCASTATGWRKCRPTPTACPTRPRTNRGR</sequence>
<dbReference type="PRINTS" id="PR00420">
    <property type="entry name" value="RNGMNOXGNASE"/>
</dbReference>
<name>A0ABS4XRX1_GLUPR</name>
<evidence type="ECO:0000259" key="2">
    <source>
        <dbReference type="Pfam" id="PF01266"/>
    </source>
</evidence>
<dbReference type="RefSeq" id="WP_188948655.1">
    <property type="nucleotide sequence ID" value="NZ_BMPH01000008.1"/>
</dbReference>
<organism evidence="3 4">
    <name type="scientific">Glutamicibacter protophormiae</name>
    <name type="common">Brevibacterium protophormiae</name>
    <dbReference type="NCBI Taxonomy" id="37930"/>
    <lineage>
        <taxon>Bacteria</taxon>
        <taxon>Bacillati</taxon>
        <taxon>Actinomycetota</taxon>
        <taxon>Actinomycetes</taxon>
        <taxon>Micrococcales</taxon>
        <taxon>Micrococcaceae</taxon>
        <taxon>Glutamicibacter</taxon>
    </lineage>
</organism>
<feature type="compositionally biased region" description="Low complexity" evidence="1">
    <location>
        <begin position="390"/>
        <end position="399"/>
    </location>
</feature>
<proteinExistence type="predicted"/>
<comment type="caution">
    <text evidence="3">The sequence shown here is derived from an EMBL/GenBank/DDBJ whole genome shotgun (WGS) entry which is preliminary data.</text>
</comment>
<keyword evidence="4" id="KW-1185">Reference proteome</keyword>